<keyword evidence="1" id="KW-0004">4Fe-4S</keyword>
<sequence length="735" mass="83838">MGKITINGQICEFVDGESILKIARKNDIFIPAICYVSCCSPTLACRLCMVEADGKIVYSCNAKAKDGQNVITNSPELHVARKEIMKTYLINHPLECGVCDQSGECELQNYTLMLGVDEVNYAIKETHKPIKNFSEFIDYDPSLCIVCERCITVCKDRIGENALKTTPRNADMPPKELKESMQKDAYAVWNKFQKSLIEQDKSCSNCGECEAVCPVGALGIKYFTYSSNAWELKKIASSNPHSSDCELIYYEVKQKSIEDSDLKIYRVTNDYEFGEINKAARFGFDFHNENAHKNESKFNKIINLIKNNEIKNIKFNSFITNEDTQILSNLKEKFGLNLINDEALKYQNFLKNFEKYSGKTLFSANSQNIKNADFIVVAGSFLRHDNPNLSYKLNNALKINKANAIYFHTIKDSVVESFSKNLLFCKHDPKFDIEILLLILFKFGKNLPSWLEKYKINYFETLNLDESEFDKLALDKKELVLIIGEDFIFSKNAENLAKLTGMIEAFTPFKTLIIPPRTNSLGVVLNCKLDDVFQSGKTLGYNENGDFKFGIFNSDLDAPALTQQNGSFTNYDKRVVPVKKALNYKGYYLSDLAKALSIEVPKIANLDNFYKNSGENCRGFEIKPKISSPKTDEFKIANLNKNLENFIYKANQIGTFSKFTNTCKFLKSEIFLYAGADFMQKFDLKEGDLVQIDNEKVKVKKDDEIEGAYLPFYDENLEFGFKTRYKEIELKAIKC</sequence>
<comment type="caution">
    <text evidence="7">The sequence shown here is derived from an EMBL/GenBank/DDBJ whole genome shotgun (WGS) entry which is preliminary data.</text>
</comment>
<dbReference type="PROSITE" id="PS51839">
    <property type="entry name" value="4FE4S_HC3"/>
    <property type="match status" value="1"/>
</dbReference>
<evidence type="ECO:0000256" key="1">
    <source>
        <dbReference type="ARBA" id="ARBA00022485"/>
    </source>
</evidence>
<dbReference type="NCBIfam" id="NF006305">
    <property type="entry name" value="PRK08493.1"/>
    <property type="match status" value="1"/>
</dbReference>
<dbReference type="SUPFAM" id="SSF53706">
    <property type="entry name" value="Formate dehydrogenase/DMSO reductase, domains 1-3"/>
    <property type="match status" value="1"/>
</dbReference>
<dbReference type="Pfam" id="PF13510">
    <property type="entry name" value="Fer2_4"/>
    <property type="match status" value="1"/>
</dbReference>
<dbReference type="GO" id="GO:0046872">
    <property type="term" value="F:metal ion binding"/>
    <property type="evidence" value="ECO:0007669"/>
    <property type="project" value="UniProtKB-KW"/>
</dbReference>
<dbReference type="SMART" id="SM00929">
    <property type="entry name" value="NADH-G_4Fe-4S_3"/>
    <property type="match status" value="1"/>
</dbReference>
<dbReference type="PANTHER" id="PTHR24960:SF84">
    <property type="entry name" value="HYDROGENASE SUBUNIT"/>
    <property type="match status" value="1"/>
</dbReference>
<name>A0A2I1N8M1_9BACT</name>
<accession>A0A2I1N8M1</accession>
<dbReference type="InterPro" id="IPR017896">
    <property type="entry name" value="4Fe4S_Fe-S-bd"/>
</dbReference>
<dbReference type="AlphaFoldDB" id="A0A2I1N8M1"/>
<dbReference type="PANTHER" id="PTHR24960">
    <property type="entry name" value="PHOTOSYSTEM I IRON-SULFUR CENTER-RELATED"/>
    <property type="match status" value="1"/>
</dbReference>
<dbReference type="SUPFAM" id="SSF54292">
    <property type="entry name" value="2Fe-2S ferredoxin-like"/>
    <property type="match status" value="1"/>
</dbReference>
<proteinExistence type="predicted"/>
<evidence type="ECO:0000313" key="8">
    <source>
        <dbReference type="Proteomes" id="UP000234639"/>
    </source>
</evidence>
<dbReference type="Gene3D" id="3.10.20.740">
    <property type="match status" value="1"/>
</dbReference>
<feature type="domain" description="4Fe-4S His(Cys)3-ligated-type" evidence="6">
    <location>
        <begin position="76"/>
        <end position="115"/>
    </location>
</feature>
<dbReference type="InterPro" id="IPR050157">
    <property type="entry name" value="PSI_iron-sulfur_center"/>
</dbReference>
<evidence type="ECO:0000313" key="7">
    <source>
        <dbReference type="EMBL" id="PKZ28726.1"/>
    </source>
</evidence>
<dbReference type="RefSeq" id="WP_101637639.1">
    <property type="nucleotide sequence ID" value="NZ_PKHU01000007.1"/>
</dbReference>
<protein>
    <submittedName>
        <fullName evidence="7">NADH-quinone oxidoreductase subunit G</fullName>
    </submittedName>
</protein>
<evidence type="ECO:0000256" key="4">
    <source>
        <dbReference type="ARBA" id="ARBA00023014"/>
    </source>
</evidence>
<dbReference type="EMBL" id="PKHU01000007">
    <property type="protein sequence ID" value="PKZ28726.1"/>
    <property type="molecule type" value="Genomic_DNA"/>
</dbReference>
<dbReference type="PROSITE" id="PS00198">
    <property type="entry name" value="4FE4S_FER_1"/>
    <property type="match status" value="1"/>
</dbReference>
<keyword evidence="4" id="KW-0411">Iron-sulfur</keyword>
<dbReference type="Pfam" id="PF10588">
    <property type="entry name" value="NADH-G_4Fe-4S_3"/>
    <property type="match status" value="1"/>
</dbReference>
<dbReference type="InterPro" id="IPR017900">
    <property type="entry name" value="4Fe4S_Fe_S_CS"/>
</dbReference>
<organism evidence="7 8">
    <name type="scientific">Campylobacter ureolyticus</name>
    <dbReference type="NCBI Taxonomy" id="827"/>
    <lineage>
        <taxon>Bacteria</taxon>
        <taxon>Pseudomonadati</taxon>
        <taxon>Campylobacterota</taxon>
        <taxon>Epsilonproteobacteria</taxon>
        <taxon>Campylobacterales</taxon>
        <taxon>Campylobacteraceae</taxon>
        <taxon>Campylobacter</taxon>
    </lineage>
</organism>
<feature type="domain" description="4Fe-4S ferredoxin-type" evidence="5">
    <location>
        <begin position="193"/>
        <end position="223"/>
    </location>
</feature>
<dbReference type="PROSITE" id="PS51379">
    <property type="entry name" value="4FE4S_FER_2"/>
    <property type="match status" value="2"/>
</dbReference>
<evidence type="ECO:0000259" key="5">
    <source>
        <dbReference type="PROSITE" id="PS51379"/>
    </source>
</evidence>
<dbReference type="GO" id="GO:0016491">
    <property type="term" value="F:oxidoreductase activity"/>
    <property type="evidence" value="ECO:0007669"/>
    <property type="project" value="InterPro"/>
</dbReference>
<evidence type="ECO:0000256" key="3">
    <source>
        <dbReference type="ARBA" id="ARBA00023004"/>
    </source>
</evidence>
<keyword evidence="3" id="KW-0408">Iron</keyword>
<dbReference type="SUPFAM" id="SSF54862">
    <property type="entry name" value="4Fe-4S ferredoxins"/>
    <property type="match status" value="1"/>
</dbReference>
<feature type="domain" description="4Fe-4S ferredoxin-type" evidence="5">
    <location>
        <begin position="135"/>
        <end position="168"/>
    </location>
</feature>
<evidence type="ECO:0000259" key="6">
    <source>
        <dbReference type="PROSITE" id="PS51839"/>
    </source>
</evidence>
<keyword evidence="2" id="KW-0479">Metal-binding</keyword>
<dbReference type="Gene3D" id="3.30.70.20">
    <property type="match status" value="1"/>
</dbReference>
<dbReference type="InterPro" id="IPR036010">
    <property type="entry name" value="2Fe-2S_ferredoxin-like_sf"/>
</dbReference>
<evidence type="ECO:0000256" key="2">
    <source>
        <dbReference type="ARBA" id="ARBA00022723"/>
    </source>
</evidence>
<gene>
    <name evidence="7" type="ORF">CYJ41_07555</name>
</gene>
<dbReference type="GO" id="GO:0051539">
    <property type="term" value="F:4 iron, 4 sulfur cluster binding"/>
    <property type="evidence" value="ECO:0007669"/>
    <property type="project" value="UniProtKB-KW"/>
</dbReference>
<dbReference type="InterPro" id="IPR019574">
    <property type="entry name" value="NADH_UbQ_OxRdtase_Gsu_4Fe4S-bd"/>
</dbReference>
<reference evidence="7 8" key="1">
    <citation type="submission" date="2017-12" db="EMBL/GenBank/DDBJ databases">
        <title>Phylogenetic diversity of female urinary microbiome.</title>
        <authorList>
            <person name="Thomas-White K."/>
            <person name="Wolfe A.J."/>
        </authorList>
    </citation>
    <scope>NUCLEOTIDE SEQUENCE [LARGE SCALE GENOMIC DNA]</scope>
    <source>
        <strain evidence="7 8">UMB0112</strain>
    </source>
</reference>
<dbReference type="Proteomes" id="UP000234639">
    <property type="component" value="Unassembled WGS sequence"/>
</dbReference>